<gene>
    <name evidence="6" type="ORF">CSSPJE1EN1_LOCUS2952</name>
</gene>
<keyword evidence="3" id="KW-0328">Glycosyltransferase</keyword>
<sequence>MLGEEDKDSNQAVVAGGGAHVVAFPFPAQGHIAPMVQLSKTLASYGIAITFIIATPHLASVRALVEDSFEGHGKIQIICFEIPPQYVNTDMHNFYDLMFYLPKNKHEVFAEIVQKLMAPQDVTAFNHHQPSPISHSSSSTIGSFWFSSPVCIISDMLLGWTQDTATKFKIPRYCLYTCAARSLSMIWHATNWVAQGLIPMPLDAAKPLQIPGFPPLSPIDLPEVYLQGNEMKFPPQRLVDYAKKHKEATGEPPGCLFWCSYQVANDALNVFLKLFVPTIFTIGPLLLTHNNKLEESKVDGIDNDCLQFLNQQPRSSVLYICFGTVFVLPTQQLNELAMGLETSGVRFLWVIRIPKGEDGNLAPEIATLIPKGFMERTKDKGLVYTSWAPQAQILAHPATGGFLTHCGWNSIMESISMGVPMITWPLYADQMLNGRFCVDVLNIAIAVDKKFKEIVGRKEVERVVQLLMQDATSNIVRKNARELKKVVRNANEPGGSSRKSLDLFVDDLNAMTLLKKLNCL</sequence>
<comment type="similarity">
    <text evidence="1 3">Belongs to the UDP-glycosyltransferase family.</text>
</comment>
<dbReference type="Pfam" id="PF26168">
    <property type="entry name" value="Glyco_transf_N"/>
    <property type="match status" value="1"/>
</dbReference>
<accession>A0ABP0VT32</accession>
<reference evidence="6" key="1">
    <citation type="submission" date="2024-02" db="EMBL/GenBank/DDBJ databases">
        <authorList>
            <consortium name="ELIXIR-Norway"/>
            <consortium name="Elixir Norway"/>
        </authorList>
    </citation>
    <scope>NUCLEOTIDE SEQUENCE</scope>
</reference>
<evidence type="ECO:0000256" key="4">
    <source>
        <dbReference type="RuleBase" id="RU362057"/>
    </source>
</evidence>
<dbReference type="InterPro" id="IPR035595">
    <property type="entry name" value="UDP_glycos_trans_CS"/>
</dbReference>
<dbReference type="InterPro" id="IPR058980">
    <property type="entry name" value="Glyco_transf_N"/>
</dbReference>
<evidence type="ECO:0000256" key="3">
    <source>
        <dbReference type="RuleBase" id="RU003718"/>
    </source>
</evidence>
<evidence type="ECO:0000259" key="5">
    <source>
        <dbReference type="Pfam" id="PF26168"/>
    </source>
</evidence>
<keyword evidence="7" id="KW-1185">Reference proteome</keyword>
<dbReference type="CDD" id="cd03784">
    <property type="entry name" value="GT1_Gtf-like"/>
    <property type="match status" value="1"/>
</dbReference>
<dbReference type="PANTHER" id="PTHR48045">
    <property type="entry name" value="UDP-GLYCOSYLTRANSFERASE 72B1"/>
    <property type="match status" value="1"/>
</dbReference>
<evidence type="ECO:0000256" key="1">
    <source>
        <dbReference type="ARBA" id="ARBA00009995"/>
    </source>
</evidence>
<dbReference type="Gene3D" id="3.40.50.2000">
    <property type="entry name" value="Glycogen Phosphorylase B"/>
    <property type="match status" value="2"/>
</dbReference>
<name>A0ABP0VT32_9BRYO</name>
<feature type="domain" description="Glycosyltransferase N-terminal" evidence="5">
    <location>
        <begin position="21"/>
        <end position="66"/>
    </location>
</feature>
<dbReference type="PANTHER" id="PTHR48045:SF31">
    <property type="entry name" value="UDP-GLYCOSYLTRANSFERASE 76B1-LIKE"/>
    <property type="match status" value="1"/>
</dbReference>
<proteinExistence type="inferred from homology"/>
<dbReference type="SUPFAM" id="SSF53756">
    <property type="entry name" value="UDP-Glycosyltransferase/glycogen phosphorylase"/>
    <property type="match status" value="1"/>
</dbReference>
<evidence type="ECO:0000313" key="6">
    <source>
        <dbReference type="EMBL" id="CAK9257474.1"/>
    </source>
</evidence>
<evidence type="ECO:0000313" key="7">
    <source>
        <dbReference type="Proteomes" id="UP001497444"/>
    </source>
</evidence>
<dbReference type="InterPro" id="IPR002213">
    <property type="entry name" value="UDP_glucos_trans"/>
</dbReference>
<dbReference type="PROSITE" id="PS00375">
    <property type="entry name" value="UDPGT"/>
    <property type="match status" value="1"/>
</dbReference>
<dbReference type="Pfam" id="PF00201">
    <property type="entry name" value="UDPGT"/>
    <property type="match status" value="1"/>
</dbReference>
<evidence type="ECO:0000256" key="2">
    <source>
        <dbReference type="ARBA" id="ARBA00022679"/>
    </source>
</evidence>
<keyword evidence="2 3" id="KW-0808">Transferase</keyword>
<dbReference type="EMBL" id="OZ020105">
    <property type="protein sequence ID" value="CAK9257474.1"/>
    <property type="molecule type" value="Genomic_DNA"/>
</dbReference>
<protein>
    <recommendedName>
        <fullName evidence="4">Glycosyltransferase</fullName>
        <ecNumber evidence="4">2.4.1.-</ecNumber>
    </recommendedName>
</protein>
<organism evidence="6 7">
    <name type="scientific">Sphagnum jensenii</name>
    <dbReference type="NCBI Taxonomy" id="128206"/>
    <lineage>
        <taxon>Eukaryota</taxon>
        <taxon>Viridiplantae</taxon>
        <taxon>Streptophyta</taxon>
        <taxon>Embryophyta</taxon>
        <taxon>Bryophyta</taxon>
        <taxon>Sphagnophytina</taxon>
        <taxon>Sphagnopsida</taxon>
        <taxon>Sphagnales</taxon>
        <taxon>Sphagnaceae</taxon>
        <taxon>Sphagnum</taxon>
    </lineage>
</organism>
<dbReference type="Proteomes" id="UP001497444">
    <property type="component" value="Chromosome 10"/>
</dbReference>
<dbReference type="EC" id="2.4.1.-" evidence="4"/>